<dbReference type="AlphaFoldDB" id="E9PAA2"/>
<protein>
    <submittedName>
        <fullName evidence="1">L3151 protein</fullName>
    </submittedName>
</protein>
<proteinExistence type="predicted"/>
<accession>E9PAA2</accession>
<gene>
    <name evidence="1" type="primary">L3151</name>
</gene>
<dbReference type="EMBL" id="X91258">
    <property type="protein sequence ID" value="CAA62654.1"/>
    <property type="molecule type" value="Genomic_DNA"/>
</dbReference>
<name>E9PAA2_YEASX</name>
<evidence type="ECO:0000313" key="1">
    <source>
        <dbReference type="EMBL" id="CAA62654.1"/>
    </source>
</evidence>
<reference evidence="1" key="1">
    <citation type="submission" date="1995-06" db="EMBL/GenBank/DDBJ databases">
        <title>36.8 kb of S.cerevisiae chromosome XII including ACE2, CKI1, PDC5, SLS1, PUT1 and tRNA-Asp.</title>
        <authorList>
            <person name="Delius H."/>
        </authorList>
    </citation>
    <scope>NUCLEOTIDE SEQUENCE</scope>
    <source>
        <strain evidence="1">S288C</strain>
    </source>
</reference>
<organism evidence="1">
    <name type="scientific">Saccharomyces cerevisiae</name>
    <name type="common">Baker's yeast</name>
    <dbReference type="NCBI Taxonomy" id="4932"/>
    <lineage>
        <taxon>Eukaryota</taxon>
        <taxon>Fungi</taxon>
        <taxon>Dikarya</taxon>
        <taxon>Ascomycota</taxon>
        <taxon>Saccharomycotina</taxon>
        <taxon>Saccharomycetes</taxon>
        <taxon>Saccharomycetales</taxon>
        <taxon>Saccharomycetaceae</taxon>
        <taxon>Saccharomyces</taxon>
    </lineage>
</organism>
<sequence length="103" mass="11343">MHADINKLAEKFKPGIRIQTKRPIISHPAVITGNNSIVTDTQCFNIYFRGSSTATAKICKHNTILVISNVILSEFPHFRGLNQFKQTGPTISPNIPATVDSPI</sequence>